<dbReference type="InterPro" id="IPR010971">
    <property type="entry name" value="UbiH/COQ6"/>
</dbReference>
<keyword evidence="5 11" id="KW-0999">Mitochondrion inner membrane</keyword>
<keyword evidence="6 11" id="KW-0274">FAD</keyword>
<comment type="subunit">
    <text evidence="11">Component of a multi-subunit COQ enzyme complex, composed of at least COQ3, COQ4, COQ5, COQ6, COQ7 and COQ9.</text>
</comment>
<proteinExistence type="inferred from homology"/>
<keyword evidence="7 11" id="KW-0560">Oxidoreductase</keyword>
<dbReference type="PRINTS" id="PR00420">
    <property type="entry name" value="RNGMNOXGNASE"/>
</dbReference>
<reference evidence="13 14" key="1">
    <citation type="journal article" date="2009" name="Genome Res.">
        <title>Comparative genomics of protoploid Saccharomycetaceae.</title>
        <authorList>
            <consortium name="The Genolevures Consortium"/>
            <person name="Souciet J.-L."/>
            <person name="Dujon B."/>
            <person name="Gaillardin C."/>
            <person name="Johnston M."/>
            <person name="Baret P.V."/>
            <person name="Cliften P."/>
            <person name="Sherman D.J."/>
            <person name="Weissenbach J."/>
            <person name="Westhof E."/>
            <person name="Wincker P."/>
            <person name="Jubin C."/>
            <person name="Poulain J."/>
            <person name="Barbe V."/>
            <person name="Segurens B."/>
            <person name="Artiguenave F."/>
            <person name="Anthouard V."/>
            <person name="Vacherie B."/>
            <person name="Val M.-E."/>
            <person name="Fulton R.S."/>
            <person name="Minx P."/>
            <person name="Wilson R."/>
            <person name="Durrens P."/>
            <person name="Jean G."/>
            <person name="Marck C."/>
            <person name="Martin T."/>
            <person name="Nikolski M."/>
            <person name="Rolland T."/>
            <person name="Seret M.-L."/>
            <person name="Casaregola S."/>
            <person name="Despons L."/>
            <person name="Fairhead C."/>
            <person name="Fischer G."/>
            <person name="Lafontaine I."/>
            <person name="Leh V."/>
            <person name="Lemaire M."/>
            <person name="de Montigny J."/>
            <person name="Neuveglise C."/>
            <person name="Thierry A."/>
            <person name="Blanc-Lenfle I."/>
            <person name="Bleykasten C."/>
            <person name="Diffels J."/>
            <person name="Fritsch E."/>
            <person name="Frangeul L."/>
            <person name="Goeffon A."/>
            <person name="Jauniaux N."/>
            <person name="Kachouri-Lafond R."/>
            <person name="Payen C."/>
            <person name="Potier S."/>
            <person name="Pribylova L."/>
            <person name="Ozanne C."/>
            <person name="Richard G.-F."/>
            <person name="Sacerdot C."/>
            <person name="Straub M.-L."/>
            <person name="Talla E."/>
        </authorList>
    </citation>
    <scope>NUCLEOTIDE SEQUENCE [LARGE SCALE GENOMIC DNA]</scope>
    <source>
        <strain evidence="14">ATCC 56472 / CBS 6340 / NRRL Y-8284</strain>
    </source>
</reference>
<dbReference type="PANTHER" id="PTHR43876:SF7">
    <property type="entry name" value="UBIQUINONE BIOSYNTHESIS MONOOXYGENASE COQ6, MITOCHONDRIAL"/>
    <property type="match status" value="1"/>
</dbReference>
<dbReference type="GO" id="GO:0031314">
    <property type="term" value="C:extrinsic component of mitochondrial inner membrane"/>
    <property type="evidence" value="ECO:0007669"/>
    <property type="project" value="UniProtKB-UniRule"/>
</dbReference>
<dbReference type="EC" id="1.14.15.46" evidence="11"/>
<dbReference type="EMBL" id="CU928170">
    <property type="protein sequence ID" value="CAR23898.1"/>
    <property type="molecule type" value="Genomic_DNA"/>
</dbReference>
<comment type="similarity">
    <text evidence="2 11">Belongs to the UbiH/COQ6 family.</text>
</comment>
<dbReference type="SUPFAM" id="SSF51905">
    <property type="entry name" value="FAD/NAD(P)-binding domain"/>
    <property type="match status" value="1"/>
</dbReference>
<keyword evidence="14" id="KW-1185">Reference proteome</keyword>
<evidence type="ECO:0000256" key="10">
    <source>
        <dbReference type="ARBA" id="ARBA00023136"/>
    </source>
</evidence>
<evidence type="ECO:0000256" key="5">
    <source>
        <dbReference type="ARBA" id="ARBA00022792"/>
    </source>
</evidence>
<dbReference type="AlphaFoldDB" id="C5DK97"/>
<dbReference type="FunFam" id="3.50.50.60:FF:000021">
    <property type="entry name" value="Ubiquinone biosynthesis monooxygenase COQ6"/>
    <property type="match status" value="1"/>
</dbReference>
<dbReference type="Pfam" id="PF01494">
    <property type="entry name" value="FAD_binding_3"/>
    <property type="match status" value="2"/>
</dbReference>
<dbReference type="FunCoup" id="C5DK97">
    <property type="interactions" value="441"/>
</dbReference>
<dbReference type="OrthoDB" id="683240at2759"/>
<evidence type="ECO:0000313" key="13">
    <source>
        <dbReference type="EMBL" id="CAR23898.1"/>
    </source>
</evidence>
<keyword evidence="8 11" id="KW-0503">Monooxygenase</keyword>
<sequence>MPETRVQLYFLYIYLIGTMLGNGHSAKRAPRTLKRQVMGPSKLRIVQRQLFRALATSVKPKKTDVLIVGGGPAGLTLAAAIKTSPYLSGLSTTLVDAGDLKTKVAGFYDAPPEKYTNRIISLTSQSKQFLEQRVGVQLMEERLQAFDGLFVSDGCSDAHLEMERGSMGYMVEILNIQSSVLRRLSELNASGLQLIDQTKVEDIRYEDPEDHQSWPVVSLSNGEVYKTRLLVGCDGFNSPVRKFSKIESRGWFYNRFGVVATMKLDYPPFKVRGWQRFLPTGPIAHLPLPGDDATLVWSTTEPLSRLLLSIDPEQFVLLVNAAFVLEDADMQYYYKQLEQGSITTQELKSDIAYRTELVYSKLDNDAFIDEIYPPAVSSIDSTSRARFPLKLSHADSYVADRIALVGDAAHTTHPLAGQGLNMGQGDVESLVKALEKAYQRGLDLGSLLALEPYWADRYPTNNMLLGVVDKLHKLYSTDFGPIVAARSFGLKAIQSLGPIKDFMMAKVSGPSQ</sequence>
<evidence type="ECO:0000313" key="14">
    <source>
        <dbReference type="Proteomes" id="UP000002036"/>
    </source>
</evidence>
<dbReference type="GO" id="GO:0071949">
    <property type="term" value="F:FAD binding"/>
    <property type="evidence" value="ECO:0007669"/>
    <property type="project" value="InterPro"/>
</dbReference>
<comment type="catalytic activity">
    <reaction evidence="11">
        <text>a 4-hydroxy-3-(all-trans-polyprenyl)benzoate + 2 reduced [2Fe-2S]-[ferredoxin] + O2 + 2 H(+) = a 3,4-dihydroxy-5-(all-trans-polyprenyl)benzoate + 2 oxidized [2Fe-2S]-[ferredoxin] + H2O</text>
        <dbReference type="Rhea" id="RHEA:81195"/>
        <dbReference type="Rhea" id="RHEA-COMP:9514"/>
        <dbReference type="Rhea" id="RHEA-COMP:10000"/>
        <dbReference type="Rhea" id="RHEA-COMP:10001"/>
        <dbReference type="Rhea" id="RHEA-COMP:10930"/>
        <dbReference type="ChEBI" id="CHEBI:15377"/>
        <dbReference type="ChEBI" id="CHEBI:15378"/>
        <dbReference type="ChEBI" id="CHEBI:15379"/>
        <dbReference type="ChEBI" id="CHEBI:33737"/>
        <dbReference type="ChEBI" id="CHEBI:33738"/>
        <dbReference type="ChEBI" id="CHEBI:64694"/>
        <dbReference type="ChEBI" id="CHEBI:78396"/>
        <dbReference type="EC" id="1.14.15.45"/>
    </reaction>
</comment>
<evidence type="ECO:0000256" key="9">
    <source>
        <dbReference type="ARBA" id="ARBA00023128"/>
    </source>
</evidence>
<keyword evidence="3 11" id="KW-0285">Flavoprotein</keyword>
<comment type="cofactor">
    <cofactor evidence="1 11">
        <name>FAD</name>
        <dbReference type="ChEBI" id="CHEBI:57692"/>
    </cofactor>
</comment>
<comment type="subcellular location">
    <subcellularLocation>
        <location evidence="11">Mitochondrion inner membrane</location>
        <topology evidence="11">Peripheral membrane protein</topology>
        <orientation evidence="11">Matrix side</orientation>
    </subcellularLocation>
</comment>
<evidence type="ECO:0000256" key="1">
    <source>
        <dbReference type="ARBA" id="ARBA00001974"/>
    </source>
</evidence>
<keyword evidence="10 11" id="KW-0472">Membrane</keyword>
<dbReference type="eggNOG" id="KOG3855">
    <property type="taxonomic scope" value="Eukaryota"/>
</dbReference>
<dbReference type="InterPro" id="IPR018168">
    <property type="entry name" value="Ubi_Hdrlase_CS"/>
</dbReference>
<comment type="function">
    <text evidence="11">FAD-dependent monooxygenase required for two non-consecutive steps during ubiquinone biosynthesis. Required for the C5-ring hydroxylation during ubiquinone biosynthesis by catalyzing the hydroxylation of 4-hydroxy-3-(all-trans-polyprenyl)benzoic acid to 3,4-dihydroxy-5-(all-trans-polyprenyl)benzoic acid. Also acts downstream of coq4, for the C1-hydroxylation during ubiquinone biosynthesis by catalyzing the hydroxylation of 2-methoxy-6-(all-trans-polyprenyl)phenol to 2-methoxy-6-(all-trans-polyprenyl)benzene-1,4-diol. The electrons required for the hydroxylation reaction are funneled indirectly to coq6 from NADPH via a ferredoxin/ferredoxin reductase system.</text>
</comment>
<name>C5DK97_LACTC</name>
<dbReference type="HOGENOM" id="CLU_009665_8_0_1"/>
<feature type="domain" description="FAD-binding" evidence="12">
    <location>
        <begin position="377"/>
        <end position="439"/>
    </location>
</feature>
<dbReference type="UniPathway" id="UPA00232"/>
<dbReference type="InterPro" id="IPR051205">
    <property type="entry name" value="UbiH/COQ6_monooxygenase"/>
</dbReference>
<dbReference type="GO" id="GO:0120538">
    <property type="term" value="F:2-methoxy-6-polyprenolphenol 4-hydroxylase activity"/>
    <property type="evidence" value="ECO:0007669"/>
    <property type="project" value="UniProtKB-EC"/>
</dbReference>
<dbReference type="NCBIfam" id="TIGR01988">
    <property type="entry name" value="Ubi-OHases"/>
    <property type="match status" value="1"/>
</dbReference>
<feature type="domain" description="FAD-binding" evidence="12">
    <location>
        <begin position="62"/>
        <end position="251"/>
    </location>
</feature>
<protein>
    <recommendedName>
        <fullName evidence="11">Ubiquinone biosynthesis monooxygenase COQ6, mitochondrial</fullName>
        <ecNumber evidence="11">1.14.15.45</ecNumber>
    </recommendedName>
    <alternativeName>
        <fullName evidence="11">2-methoxy-6-polyprenolphenol 4-hydroxylase</fullName>
        <ecNumber evidence="11">1.14.15.46</ecNumber>
    </alternativeName>
</protein>
<dbReference type="GO" id="GO:0106364">
    <property type="term" value="F:4-hydroxy-3-all-trans-polyprenylbenzoate oxygenase activity"/>
    <property type="evidence" value="ECO:0007669"/>
    <property type="project" value="UniProtKB-EC"/>
</dbReference>
<dbReference type="PROSITE" id="PS01304">
    <property type="entry name" value="UBIH"/>
    <property type="match status" value="1"/>
</dbReference>
<evidence type="ECO:0000256" key="4">
    <source>
        <dbReference type="ARBA" id="ARBA00022688"/>
    </source>
</evidence>
<dbReference type="HAMAP" id="MF_03193">
    <property type="entry name" value="COQ6_monooxygenase"/>
    <property type="match status" value="1"/>
</dbReference>
<evidence type="ECO:0000256" key="3">
    <source>
        <dbReference type="ARBA" id="ARBA00022630"/>
    </source>
</evidence>
<dbReference type="InParanoid" id="C5DK97"/>
<evidence type="ECO:0000256" key="6">
    <source>
        <dbReference type="ARBA" id="ARBA00022827"/>
    </source>
</evidence>
<dbReference type="GeneID" id="8292527"/>
<dbReference type="RefSeq" id="XP_002554335.1">
    <property type="nucleotide sequence ID" value="XM_002554289.1"/>
</dbReference>
<evidence type="ECO:0000259" key="12">
    <source>
        <dbReference type="Pfam" id="PF01494"/>
    </source>
</evidence>
<dbReference type="PANTHER" id="PTHR43876">
    <property type="entry name" value="UBIQUINONE BIOSYNTHESIS MONOOXYGENASE COQ6, MITOCHONDRIAL"/>
    <property type="match status" value="1"/>
</dbReference>
<keyword evidence="4 11" id="KW-0831">Ubiquinone biosynthesis</keyword>
<dbReference type="InterPro" id="IPR000689">
    <property type="entry name" value="UbQ_mOase_COQ6"/>
</dbReference>
<evidence type="ECO:0000256" key="11">
    <source>
        <dbReference type="HAMAP-Rule" id="MF_03193"/>
    </source>
</evidence>
<accession>C5DK97</accession>
<keyword evidence="9 11" id="KW-0496">Mitochondrion</keyword>
<dbReference type="Gene3D" id="3.50.50.60">
    <property type="entry name" value="FAD/NAD(P)-binding domain"/>
    <property type="match status" value="2"/>
</dbReference>
<dbReference type="KEGG" id="lth:KLTH0F02860g"/>
<dbReference type="EC" id="1.14.15.45" evidence="11"/>
<evidence type="ECO:0000256" key="7">
    <source>
        <dbReference type="ARBA" id="ARBA00023002"/>
    </source>
</evidence>
<dbReference type="OMA" id="VKQMQVW"/>
<dbReference type="STRING" id="559295.C5DK97"/>
<dbReference type="FunFam" id="3.50.50.60:FF:000239">
    <property type="entry name" value="Ubiquinone biosynthesis monooxygenase COQ6, mitochondrial"/>
    <property type="match status" value="1"/>
</dbReference>
<evidence type="ECO:0000256" key="8">
    <source>
        <dbReference type="ARBA" id="ARBA00023033"/>
    </source>
</evidence>
<evidence type="ECO:0000256" key="2">
    <source>
        <dbReference type="ARBA" id="ARBA00005349"/>
    </source>
</evidence>
<organism evidence="13 14">
    <name type="scientific">Lachancea thermotolerans (strain ATCC 56472 / CBS 6340 / NRRL Y-8284)</name>
    <name type="common">Yeast</name>
    <name type="synonym">Kluyveromyces thermotolerans</name>
    <dbReference type="NCBI Taxonomy" id="559295"/>
    <lineage>
        <taxon>Eukaryota</taxon>
        <taxon>Fungi</taxon>
        <taxon>Dikarya</taxon>
        <taxon>Ascomycota</taxon>
        <taxon>Saccharomycotina</taxon>
        <taxon>Saccharomycetes</taxon>
        <taxon>Saccharomycetales</taxon>
        <taxon>Saccharomycetaceae</taxon>
        <taxon>Lachancea</taxon>
    </lineage>
</organism>
<dbReference type="GO" id="GO:0016712">
    <property type="term" value="F:oxidoreductase activity, acting on paired donors, with incorporation or reduction of molecular oxygen, reduced flavin or flavoprotein as one donor, and incorporation of one atom of oxygen"/>
    <property type="evidence" value="ECO:0007669"/>
    <property type="project" value="UniProtKB-UniRule"/>
</dbReference>
<comment type="catalytic activity">
    <reaction evidence="11">
        <text>a 2-methoxy-6-(all-trans-polyprenyl)phenol + 2 reduced [2Fe-2S]-[ferredoxin] + O2 + 2 H(+) = a 2-methoxy-6-(all-trans-polyprenyl)benzene-1,4-diol + 2 oxidized [2Fe-2S]-[ferredoxin] + H2O</text>
        <dbReference type="Rhea" id="RHEA:81183"/>
        <dbReference type="Rhea" id="RHEA-COMP:9551"/>
        <dbReference type="Rhea" id="RHEA-COMP:10000"/>
        <dbReference type="Rhea" id="RHEA-COMP:10001"/>
        <dbReference type="Rhea" id="RHEA-COMP:10858"/>
        <dbReference type="ChEBI" id="CHEBI:15377"/>
        <dbReference type="ChEBI" id="CHEBI:15378"/>
        <dbReference type="ChEBI" id="CHEBI:15379"/>
        <dbReference type="ChEBI" id="CHEBI:33737"/>
        <dbReference type="ChEBI" id="CHEBI:33738"/>
        <dbReference type="ChEBI" id="CHEBI:62731"/>
        <dbReference type="ChEBI" id="CHEBI:84166"/>
        <dbReference type="EC" id="1.14.15.46"/>
    </reaction>
</comment>
<dbReference type="InterPro" id="IPR036188">
    <property type="entry name" value="FAD/NAD-bd_sf"/>
</dbReference>
<comment type="pathway">
    <text evidence="11">Cofactor biosynthesis; ubiquinone biosynthesis.</text>
</comment>
<dbReference type="InterPro" id="IPR002938">
    <property type="entry name" value="FAD-bd"/>
</dbReference>
<gene>
    <name evidence="11" type="primary">COQ6</name>
    <name evidence="13" type="ordered locus">KLTH0F02860g</name>
</gene>
<dbReference type="NCBIfam" id="TIGR01989">
    <property type="entry name" value="COQ6"/>
    <property type="match status" value="1"/>
</dbReference>
<dbReference type="Proteomes" id="UP000002036">
    <property type="component" value="Chromosome F"/>
</dbReference>